<name>A0A1I4HQY3_9ACTN</name>
<feature type="compositionally biased region" description="Low complexity" evidence="1">
    <location>
        <begin position="9"/>
        <end position="22"/>
    </location>
</feature>
<dbReference type="InParanoid" id="A0A1I4HQY3"/>
<evidence type="ECO:0000313" key="2">
    <source>
        <dbReference type="EMBL" id="SFL44659.1"/>
    </source>
</evidence>
<feature type="region of interest" description="Disordered" evidence="1">
    <location>
        <begin position="1"/>
        <end position="22"/>
    </location>
</feature>
<accession>A0A1I4HQY3</accession>
<sequence>MSSQLETRAPAPDAAPPAVGATDAAGRPMVDIEVLRQVMEYYARQEWTDGLPVMPVTESSLAEFLARTARAPEDIVFRMPHLNRSCTVRTAAVNAAMAGCLPEYFPVVLAAWDALTLEGYAGKGIWQSTTGTAPLLLVNGPVRQQIGLNSRGNVFGSGFRANATIGRAIRLTALNAFGLHPHQLDQATQGTPAKYTCCIAENEEDSPWAPLHADAGLAPGDSAVTSMLVRSVIHVEARHTTDPEQLGRDLAGTLARTGALVHETISGCLILGPEHAGVFARAGWSKDDVRRFVYEQAVNSRARLAEVGKDAVSRHTRWRVPAGHPDAVPDTATETGRDVVPVLNSPEALLIAVAGANNAGVSAVAETFGPRGGPPATAKVEDRPTPISPEGPR</sequence>
<dbReference type="AlphaFoldDB" id="A0A1I4HQY3"/>
<organism evidence="2 3">
    <name type="scientific">Geodermatophilus ruber</name>
    <dbReference type="NCBI Taxonomy" id="504800"/>
    <lineage>
        <taxon>Bacteria</taxon>
        <taxon>Bacillati</taxon>
        <taxon>Actinomycetota</taxon>
        <taxon>Actinomycetes</taxon>
        <taxon>Geodermatophilales</taxon>
        <taxon>Geodermatophilaceae</taxon>
        <taxon>Geodermatophilus</taxon>
    </lineage>
</organism>
<dbReference type="RefSeq" id="WP_177212850.1">
    <property type="nucleotide sequence ID" value="NZ_FOSW01000011.1"/>
</dbReference>
<dbReference type="Proteomes" id="UP000199152">
    <property type="component" value="Unassembled WGS sequence"/>
</dbReference>
<reference evidence="2 3" key="1">
    <citation type="submission" date="2016-10" db="EMBL/GenBank/DDBJ databases">
        <authorList>
            <person name="de Groot N.N."/>
        </authorList>
    </citation>
    <scope>NUCLEOTIDE SEQUENCE [LARGE SCALE GENOMIC DNA]</scope>
    <source>
        <strain evidence="2 3">DSM 45317</strain>
    </source>
</reference>
<proteinExistence type="predicted"/>
<evidence type="ECO:0000313" key="3">
    <source>
        <dbReference type="Proteomes" id="UP000199152"/>
    </source>
</evidence>
<protein>
    <recommendedName>
        <fullName evidence="4">Thioredoxin</fullName>
    </recommendedName>
</protein>
<dbReference type="STRING" id="504800.SAMN04488085_11187"/>
<gene>
    <name evidence="2" type="ORF">SAMN04488085_11187</name>
</gene>
<keyword evidence="3" id="KW-1185">Reference proteome</keyword>
<dbReference type="EMBL" id="FOSW01000011">
    <property type="protein sequence ID" value="SFL44659.1"/>
    <property type="molecule type" value="Genomic_DNA"/>
</dbReference>
<feature type="region of interest" description="Disordered" evidence="1">
    <location>
        <begin position="368"/>
        <end position="393"/>
    </location>
</feature>
<evidence type="ECO:0000256" key="1">
    <source>
        <dbReference type="SAM" id="MobiDB-lite"/>
    </source>
</evidence>
<evidence type="ECO:0008006" key="4">
    <source>
        <dbReference type="Google" id="ProtNLM"/>
    </source>
</evidence>